<comment type="catalytic activity">
    <reaction evidence="6">
        <text>Cleavage of hydrophobic, N-terminal signal or leader sequences from secreted and periplasmic proteins.</text>
        <dbReference type="EC" id="3.4.21.89"/>
    </reaction>
</comment>
<evidence type="ECO:0000256" key="7">
    <source>
        <dbReference type="SAM" id="MobiDB-lite"/>
    </source>
</evidence>
<dbReference type="Gene3D" id="2.10.109.10">
    <property type="entry name" value="Umud Fragment, subunit A"/>
    <property type="match status" value="1"/>
</dbReference>
<keyword evidence="6" id="KW-0472">Membrane</keyword>
<gene>
    <name evidence="9" type="primary">lepB</name>
    <name evidence="9" type="ORF">CWO92_13415</name>
</gene>
<dbReference type="GO" id="GO:0004252">
    <property type="term" value="F:serine-type endopeptidase activity"/>
    <property type="evidence" value="ECO:0007669"/>
    <property type="project" value="InterPro"/>
</dbReference>
<dbReference type="PRINTS" id="PR00727">
    <property type="entry name" value="LEADERPTASE"/>
</dbReference>
<evidence type="ECO:0000256" key="4">
    <source>
        <dbReference type="ARBA" id="ARBA00022801"/>
    </source>
</evidence>
<dbReference type="Pfam" id="PF10502">
    <property type="entry name" value="Peptidase_S26"/>
    <property type="match status" value="1"/>
</dbReference>
<proteinExistence type="inferred from homology"/>
<organism evidence="9 10">
    <name type="scientific">Heyndrickxia camelliae</name>
    <dbReference type="NCBI Taxonomy" id="1707093"/>
    <lineage>
        <taxon>Bacteria</taxon>
        <taxon>Bacillati</taxon>
        <taxon>Bacillota</taxon>
        <taxon>Bacilli</taxon>
        <taxon>Bacillales</taxon>
        <taxon>Bacillaceae</taxon>
        <taxon>Heyndrickxia</taxon>
    </lineage>
</organism>
<evidence type="ECO:0000256" key="5">
    <source>
        <dbReference type="PIRSR" id="PIRSR600223-1"/>
    </source>
</evidence>
<evidence type="ECO:0000256" key="2">
    <source>
        <dbReference type="ARBA" id="ARBA00009370"/>
    </source>
</evidence>
<dbReference type="EMBL" id="PIQO01000009">
    <property type="protein sequence ID" value="PKR84699.1"/>
    <property type="molecule type" value="Genomic_DNA"/>
</dbReference>
<comment type="caution">
    <text evidence="9">The sequence shown here is derived from an EMBL/GenBank/DDBJ whole genome shotgun (WGS) entry which is preliminary data.</text>
</comment>
<keyword evidence="4 6" id="KW-0378">Hydrolase</keyword>
<feature type="transmembrane region" description="Helical" evidence="6">
    <location>
        <begin position="23"/>
        <end position="44"/>
    </location>
</feature>
<dbReference type="Proteomes" id="UP000233440">
    <property type="component" value="Unassembled WGS sequence"/>
</dbReference>
<comment type="similarity">
    <text evidence="2 6">Belongs to the peptidase S26 family.</text>
</comment>
<keyword evidence="6" id="KW-1133">Transmembrane helix</keyword>
<dbReference type="EC" id="3.4.21.89" evidence="6"/>
<dbReference type="PROSITE" id="PS00501">
    <property type="entry name" value="SPASE_I_1"/>
    <property type="match status" value="1"/>
</dbReference>
<keyword evidence="6" id="KW-0812">Transmembrane</keyword>
<evidence type="ECO:0000313" key="10">
    <source>
        <dbReference type="Proteomes" id="UP000233440"/>
    </source>
</evidence>
<evidence type="ECO:0000313" key="9">
    <source>
        <dbReference type="EMBL" id="PKR84699.1"/>
    </source>
</evidence>
<dbReference type="CDD" id="cd06530">
    <property type="entry name" value="S26_SPase_I"/>
    <property type="match status" value="1"/>
</dbReference>
<feature type="region of interest" description="Disordered" evidence="7">
    <location>
        <begin position="144"/>
        <end position="172"/>
    </location>
</feature>
<evidence type="ECO:0000256" key="6">
    <source>
        <dbReference type="RuleBase" id="RU362042"/>
    </source>
</evidence>
<dbReference type="OrthoDB" id="9802919at2"/>
<name>A0A2N3LJI0_9BACI</name>
<sequence>MQNVNVIDSNASVIPKESRKASIFSWLRFVILLIVIYALLHYGMAFKIVSGHSMNPTLHNKGFMVVNKLYFKPERGDIVIVKDPNGFDIVKRIIGLPNDSISIKNGIVFVNGKPINENYTEGKANDMKAVALDNKSYFIMGDNRTPGESLDSRDPSIGPVSNDKIEGEVILH</sequence>
<keyword evidence="3 6" id="KW-0645">Protease</keyword>
<dbReference type="InterPro" id="IPR019533">
    <property type="entry name" value="Peptidase_S26"/>
</dbReference>
<dbReference type="InterPro" id="IPR000223">
    <property type="entry name" value="Pept_S26A_signal_pept_1"/>
</dbReference>
<dbReference type="GO" id="GO:0005886">
    <property type="term" value="C:plasma membrane"/>
    <property type="evidence" value="ECO:0007669"/>
    <property type="project" value="UniProtKB-SubCell"/>
</dbReference>
<dbReference type="GO" id="GO:0009003">
    <property type="term" value="F:signal peptidase activity"/>
    <property type="evidence" value="ECO:0007669"/>
    <property type="project" value="UniProtKB-EC"/>
</dbReference>
<dbReference type="NCBIfam" id="TIGR02227">
    <property type="entry name" value="sigpep_I_bact"/>
    <property type="match status" value="1"/>
</dbReference>
<dbReference type="InterPro" id="IPR036286">
    <property type="entry name" value="LexA/Signal_pep-like_sf"/>
</dbReference>
<dbReference type="PANTHER" id="PTHR43390">
    <property type="entry name" value="SIGNAL PEPTIDASE I"/>
    <property type="match status" value="1"/>
</dbReference>
<dbReference type="InterPro" id="IPR019756">
    <property type="entry name" value="Pept_S26A_signal_pept_1_Ser-AS"/>
</dbReference>
<protein>
    <recommendedName>
        <fullName evidence="6">Signal peptidase I</fullName>
        <ecNumber evidence="6">3.4.21.89</ecNumber>
    </recommendedName>
</protein>
<dbReference type="AlphaFoldDB" id="A0A2N3LJI0"/>
<evidence type="ECO:0000256" key="1">
    <source>
        <dbReference type="ARBA" id="ARBA00004401"/>
    </source>
</evidence>
<feature type="compositionally biased region" description="Basic and acidic residues" evidence="7">
    <location>
        <begin position="163"/>
        <end position="172"/>
    </location>
</feature>
<feature type="active site" evidence="5">
    <location>
        <position position="53"/>
    </location>
</feature>
<feature type="active site" evidence="5">
    <location>
        <position position="91"/>
    </location>
</feature>
<dbReference type="PANTHER" id="PTHR43390:SF1">
    <property type="entry name" value="CHLOROPLAST PROCESSING PEPTIDASE"/>
    <property type="match status" value="1"/>
</dbReference>
<dbReference type="SUPFAM" id="SSF51306">
    <property type="entry name" value="LexA/Signal peptidase"/>
    <property type="match status" value="1"/>
</dbReference>
<comment type="subcellular location">
    <subcellularLocation>
        <location evidence="1">Cell membrane</location>
        <topology evidence="1">Single-pass type II membrane protein</topology>
    </subcellularLocation>
    <subcellularLocation>
        <location evidence="6">Membrane</location>
        <topology evidence="6">Single-pass type II membrane protein</topology>
    </subcellularLocation>
</comment>
<reference evidence="9 10" key="1">
    <citation type="submission" date="2017-11" db="EMBL/GenBank/DDBJ databases">
        <title>Bacillus camelliae sp. nov., isolated from pu'er tea.</title>
        <authorList>
            <person name="Niu L."/>
        </authorList>
    </citation>
    <scope>NUCLEOTIDE SEQUENCE [LARGE SCALE GENOMIC DNA]</scope>
    <source>
        <strain evidence="9 10">7578-1</strain>
    </source>
</reference>
<dbReference type="RefSeq" id="WP_101354722.1">
    <property type="nucleotide sequence ID" value="NZ_PIQO01000009.1"/>
</dbReference>
<evidence type="ECO:0000259" key="8">
    <source>
        <dbReference type="Pfam" id="PF10502"/>
    </source>
</evidence>
<dbReference type="GO" id="GO:0006465">
    <property type="term" value="P:signal peptide processing"/>
    <property type="evidence" value="ECO:0007669"/>
    <property type="project" value="InterPro"/>
</dbReference>
<evidence type="ECO:0000256" key="3">
    <source>
        <dbReference type="ARBA" id="ARBA00022670"/>
    </source>
</evidence>
<keyword evidence="10" id="KW-1185">Reference proteome</keyword>
<feature type="domain" description="Peptidase S26" evidence="8">
    <location>
        <begin position="25"/>
        <end position="170"/>
    </location>
</feature>
<accession>A0A2N3LJI0</accession>